<reference evidence="3" key="2">
    <citation type="journal article" date="2021" name="PeerJ">
        <title>Extensive microbial diversity within the chicken gut microbiome revealed by metagenomics and culture.</title>
        <authorList>
            <person name="Gilroy R."/>
            <person name="Ravi A."/>
            <person name="Getino M."/>
            <person name="Pursley I."/>
            <person name="Horton D.L."/>
            <person name="Alikhan N.F."/>
            <person name="Baker D."/>
            <person name="Gharbi K."/>
            <person name="Hall N."/>
            <person name="Watson M."/>
            <person name="Adriaenssens E.M."/>
            <person name="Foster-Nyarko E."/>
            <person name="Jarju S."/>
            <person name="Secka A."/>
            <person name="Antonio M."/>
            <person name="Oren A."/>
            <person name="Chaudhuri R.R."/>
            <person name="La Ragione R."/>
            <person name="Hildebrand F."/>
            <person name="Pallen M.J."/>
        </authorList>
    </citation>
    <scope>NUCLEOTIDE SEQUENCE</scope>
    <source>
        <strain evidence="3">CHK152-2871</strain>
    </source>
</reference>
<keyword evidence="2" id="KW-0472">Membrane</keyword>
<evidence type="ECO:0000256" key="2">
    <source>
        <dbReference type="SAM" id="Phobius"/>
    </source>
</evidence>
<evidence type="ECO:0000313" key="4">
    <source>
        <dbReference type="Proteomes" id="UP000886865"/>
    </source>
</evidence>
<comment type="caution">
    <text evidence="3">The sequence shown here is derived from an EMBL/GenBank/DDBJ whole genome shotgun (WGS) entry which is preliminary data.</text>
</comment>
<dbReference type="EMBL" id="DVJQ01000021">
    <property type="protein sequence ID" value="HIS73833.1"/>
    <property type="molecule type" value="Genomic_DNA"/>
</dbReference>
<name>A0A9D1FHV3_9BACT</name>
<feature type="compositionally biased region" description="Polar residues" evidence="1">
    <location>
        <begin position="211"/>
        <end position="223"/>
    </location>
</feature>
<organism evidence="3 4">
    <name type="scientific">Candidatus Galligastranaerophilus intestinavium</name>
    <dbReference type="NCBI Taxonomy" id="2840836"/>
    <lineage>
        <taxon>Bacteria</taxon>
        <taxon>Candidatus Galligastranaerophilus</taxon>
    </lineage>
</organism>
<gene>
    <name evidence="3" type="ORF">IAA86_02295</name>
</gene>
<evidence type="ECO:0000313" key="3">
    <source>
        <dbReference type="EMBL" id="HIS73833.1"/>
    </source>
</evidence>
<feature type="region of interest" description="Disordered" evidence="1">
    <location>
        <begin position="201"/>
        <end position="223"/>
    </location>
</feature>
<keyword evidence="2" id="KW-1133">Transmembrane helix</keyword>
<feature type="compositionally biased region" description="Low complexity" evidence="1">
    <location>
        <begin position="201"/>
        <end position="210"/>
    </location>
</feature>
<feature type="transmembrane region" description="Helical" evidence="2">
    <location>
        <begin position="169"/>
        <end position="189"/>
    </location>
</feature>
<sequence length="407" mass="44408">MFFEDEKENLENLDNLEDLDLDLGDDGDDESISWDELLKDSPTEISDDVVSIVSPEQATKSEAKVRGAKDKPLNAKVDSIKTSKASAVKEQASTVKSSSTEQGAVKKDAFDVFGGSTKDSLKGEPDDLSDESENILKELDAMDEIDDVDDEDIKSIGIETDEKRHNIPILAGILFAAILVIGSVAYMFMAPKSIAPVSQTTQESQVSSMQPQVAEQENPDSQQRGEVNVAGEQGDNIPVVDDNDAKKLKPDKKVVVSVESAGRTNPFLPTFDDFNNNLYSGLPAQVLMPPDRYGNDQDAQDLLEVSVSGILFDSVKPSAIVTINSMDYFVQKGDTVDDYLIVDINRQFVVIKKGTNIYKAGVGERFSQNMQISGAATYNRNGTRHYVSPTEDFTSASDVEVRAIGQN</sequence>
<accession>A0A9D1FHV3</accession>
<evidence type="ECO:0000256" key="1">
    <source>
        <dbReference type="SAM" id="MobiDB-lite"/>
    </source>
</evidence>
<dbReference type="AlphaFoldDB" id="A0A9D1FHV3"/>
<keyword evidence="2" id="KW-0812">Transmembrane</keyword>
<reference evidence="3" key="1">
    <citation type="submission" date="2020-10" db="EMBL/GenBank/DDBJ databases">
        <authorList>
            <person name="Gilroy R."/>
        </authorList>
    </citation>
    <scope>NUCLEOTIDE SEQUENCE</scope>
    <source>
        <strain evidence="3">CHK152-2871</strain>
    </source>
</reference>
<proteinExistence type="predicted"/>
<protein>
    <submittedName>
        <fullName evidence="3">Uncharacterized protein</fullName>
    </submittedName>
</protein>
<dbReference type="Proteomes" id="UP000886865">
    <property type="component" value="Unassembled WGS sequence"/>
</dbReference>